<evidence type="ECO:0000313" key="5">
    <source>
        <dbReference type="Proteomes" id="UP000316852"/>
    </source>
</evidence>
<comment type="caution">
    <text evidence="4">The sequence shown here is derived from an EMBL/GenBank/DDBJ whole genome shotgun (WGS) entry which is preliminary data.</text>
</comment>
<dbReference type="Gene3D" id="2.60.40.790">
    <property type="match status" value="1"/>
</dbReference>
<dbReference type="AlphaFoldDB" id="A0A538T0U1"/>
<dbReference type="PROSITE" id="PS01031">
    <property type="entry name" value="SHSP"/>
    <property type="match status" value="1"/>
</dbReference>
<name>A0A538T0U1_UNCEI</name>
<evidence type="ECO:0000259" key="3">
    <source>
        <dbReference type="PROSITE" id="PS01031"/>
    </source>
</evidence>
<dbReference type="EMBL" id="VBOW01000067">
    <property type="protein sequence ID" value="TMQ57251.1"/>
    <property type="molecule type" value="Genomic_DNA"/>
</dbReference>
<dbReference type="SUPFAM" id="SSF49764">
    <property type="entry name" value="HSP20-like chaperones"/>
    <property type="match status" value="1"/>
</dbReference>
<dbReference type="CDD" id="cd06464">
    <property type="entry name" value="ACD_sHsps-like"/>
    <property type="match status" value="1"/>
</dbReference>
<proteinExistence type="inferred from homology"/>
<comment type="similarity">
    <text evidence="1 2">Belongs to the small heat shock protein (HSP20) family.</text>
</comment>
<gene>
    <name evidence="4" type="ORF">E6K76_10930</name>
</gene>
<dbReference type="PANTHER" id="PTHR11527">
    <property type="entry name" value="HEAT-SHOCK PROTEIN 20 FAMILY MEMBER"/>
    <property type="match status" value="1"/>
</dbReference>
<protein>
    <submittedName>
        <fullName evidence="4">Hsp20/alpha crystallin family protein</fullName>
    </submittedName>
</protein>
<sequence>MNTLIRWNPIREMSSFQDEMDKVFSDVFGRRWLTEEAGKGMIWQPPVDVEEQPDRYVIHVELPGMKLEDIKITLEDNRLLIRGEKSRTEEKQNATYHRLERVYGAFERSFTLTHAVKPDKIEATYRDGVLEVTVPKAEEAKAREIPINAAR</sequence>
<dbReference type="Proteomes" id="UP000316852">
    <property type="component" value="Unassembled WGS sequence"/>
</dbReference>
<reference evidence="4 5" key="1">
    <citation type="journal article" date="2019" name="Nat. Microbiol.">
        <title>Mediterranean grassland soil C-N compound turnover is dependent on rainfall and depth, and is mediated by genomically divergent microorganisms.</title>
        <authorList>
            <person name="Diamond S."/>
            <person name="Andeer P.F."/>
            <person name="Li Z."/>
            <person name="Crits-Christoph A."/>
            <person name="Burstein D."/>
            <person name="Anantharaman K."/>
            <person name="Lane K.R."/>
            <person name="Thomas B.C."/>
            <person name="Pan C."/>
            <person name="Northen T.R."/>
            <person name="Banfield J.F."/>
        </authorList>
    </citation>
    <scope>NUCLEOTIDE SEQUENCE [LARGE SCALE GENOMIC DNA]</scope>
    <source>
        <strain evidence="4">WS_6</strain>
    </source>
</reference>
<evidence type="ECO:0000256" key="1">
    <source>
        <dbReference type="PROSITE-ProRule" id="PRU00285"/>
    </source>
</evidence>
<feature type="domain" description="SHSP" evidence="3">
    <location>
        <begin position="38"/>
        <end position="150"/>
    </location>
</feature>
<dbReference type="InterPro" id="IPR002068">
    <property type="entry name" value="A-crystallin/Hsp20_dom"/>
</dbReference>
<dbReference type="InterPro" id="IPR008978">
    <property type="entry name" value="HSP20-like_chaperone"/>
</dbReference>
<evidence type="ECO:0000256" key="2">
    <source>
        <dbReference type="RuleBase" id="RU003616"/>
    </source>
</evidence>
<dbReference type="Pfam" id="PF00011">
    <property type="entry name" value="HSP20"/>
    <property type="match status" value="1"/>
</dbReference>
<organism evidence="4 5">
    <name type="scientific">Eiseniibacteriota bacterium</name>
    <dbReference type="NCBI Taxonomy" id="2212470"/>
    <lineage>
        <taxon>Bacteria</taxon>
        <taxon>Candidatus Eiseniibacteriota</taxon>
    </lineage>
</organism>
<dbReference type="InterPro" id="IPR031107">
    <property type="entry name" value="Small_HSP"/>
</dbReference>
<evidence type="ECO:0000313" key="4">
    <source>
        <dbReference type="EMBL" id="TMQ57251.1"/>
    </source>
</evidence>
<accession>A0A538T0U1</accession>